<reference evidence="2" key="1">
    <citation type="submission" date="2020-04" db="EMBL/GenBank/DDBJ databases">
        <title>Analysis of mating type loci in Filobasidium floriforme.</title>
        <authorList>
            <person name="Nowrousian M."/>
        </authorList>
    </citation>
    <scope>NUCLEOTIDE SEQUENCE</scope>
    <source>
        <strain evidence="2">CBS 6242</strain>
    </source>
</reference>
<feature type="region of interest" description="Disordered" evidence="1">
    <location>
        <begin position="57"/>
        <end position="83"/>
    </location>
</feature>
<sequence length="135" mass="15031">MSTPPVTPRKRRRRGSDHLASTWTVPATPSRPPKIDHHPKATLLNNHRYKGKIISFQGSRPNGSEPGFTVPNPGSNPPSLDYLHNPFISNDVFDNDTFPTDAPNTTELPVMKDGQAYEDLLKELKDMAVEQTMPS</sequence>
<evidence type="ECO:0000313" key="3">
    <source>
        <dbReference type="Proteomes" id="UP000812966"/>
    </source>
</evidence>
<dbReference type="Proteomes" id="UP000812966">
    <property type="component" value="Unassembled WGS sequence"/>
</dbReference>
<evidence type="ECO:0000256" key="1">
    <source>
        <dbReference type="SAM" id="MobiDB-lite"/>
    </source>
</evidence>
<accession>A0A8K0JE00</accession>
<name>A0A8K0JE00_9TREE</name>
<feature type="region of interest" description="Disordered" evidence="1">
    <location>
        <begin position="1"/>
        <end position="36"/>
    </location>
</feature>
<evidence type="ECO:0000313" key="2">
    <source>
        <dbReference type="EMBL" id="KAG7527204.1"/>
    </source>
</evidence>
<gene>
    <name evidence="2" type="ORF">FFLO_07166</name>
</gene>
<organism evidence="2 3">
    <name type="scientific">Filobasidium floriforme</name>
    <dbReference type="NCBI Taxonomy" id="5210"/>
    <lineage>
        <taxon>Eukaryota</taxon>
        <taxon>Fungi</taxon>
        <taxon>Dikarya</taxon>
        <taxon>Basidiomycota</taxon>
        <taxon>Agaricomycotina</taxon>
        <taxon>Tremellomycetes</taxon>
        <taxon>Filobasidiales</taxon>
        <taxon>Filobasidiaceae</taxon>
        <taxon>Filobasidium</taxon>
    </lineage>
</organism>
<comment type="caution">
    <text evidence="2">The sequence shown here is derived from an EMBL/GenBank/DDBJ whole genome shotgun (WGS) entry which is preliminary data.</text>
</comment>
<proteinExistence type="predicted"/>
<protein>
    <submittedName>
        <fullName evidence="2">Uncharacterized protein</fullName>
    </submittedName>
</protein>
<keyword evidence="3" id="KW-1185">Reference proteome</keyword>
<dbReference type="AlphaFoldDB" id="A0A8K0JE00"/>
<dbReference type="EMBL" id="JABELV010000428">
    <property type="protein sequence ID" value="KAG7527204.1"/>
    <property type="molecule type" value="Genomic_DNA"/>
</dbReference>